<accession>A0AAD4G9C6</accession>
<feature type="non-terminal residue" evidence="1">
    <location>
        <position position="1"/>
    </location>
</feature>
<keyword evidence="2" id="KW-1185">Reference proteome</keyword>
<protein>
    <submittedName>
        <fullName evidence="1">Uncharacterized protein</fullName>
    </submittedName>
</protein>
<name>A0AAD4G9C6_BOLED</name>
<evidence type="ECO:0000313" key="1">
    <source>
        <dbReference type="EMBL" id="KAF8432224.1"/>
    </source>
</evidence>
<comment type="caution">
    <text evidence="1">The sequence shown here is derived from an EMBL/GenBank/DDBJ whole genome shotgun (WGS) entry which is preliminary data.</text>
</comment>
<gene>
    <name evidence="1" type="ORF">L210DRAFT_3558753</name>
</gene>
<proteinExistence type="predicted"/>
<evidence type="ECO:0000313" key="2">
    <source>
        <dbReference type="Proteomes" id="UP001194468"/>
    </source>
</evidence>
<dbReference type="AlphaFoldDB" id="A0AAD4G9C6"/>
<sequence>MCTRYTYSLVFAADMYAMVFKKGILGLLGTGAGSQAFINEIVMAMLRGRRICEGNPGGSIAACRIAHRNVNSCFIVPYF</sequence>
<dbReference type="Proteomes" id="UP001194468">
    <property type="component" value="Unassembled WGS sequence"/>
</dbReference>
<organism evidence="1 2">
    <name type="scientific">Boletus edulis BED1</name>
    <dbReference type="NCBI Taxonomy" id="1328754"/>
    <lineage>
        <taxon>Eukaryota</taxon>
        <taxon>Fungi</taxon>
        <taxon>Dikarya</taxon>
        <taxon>Basidiomycota</taxon>
        <taxon>Agaricomycotina</taxon>
        <taxon>Agaricomycetes</taxon>
        <taxon>Agaricomycetidae</taxon>
        <taxon>Boletales</taxon>
        <taxon>Boletineae</taxon>
        <taxon>Boletaceae</taxon>
        <taxon>Boletoideae</taxon>
        <taxon>Boletus</taxon>
    </lineage>
</organism>
<reference evidence="1" key="1">
    <citation type="submission" date="2019-10" db="EMBL/GenBank/DDBJ databases">
        <authorList>
            <consortium name="DOE Joint Genome Institute"/>
            <person name="Kuo A."/>
            <person name="Miyauchi S."/>
            <person name="Kiss E."/>
            <person name="Drula E."/>
            <person name="Kohler A."/>
            <person name="Sanchez-Garcia M."/>
            <person name="Andreopoulos B."/>
            <person name="Barry K.W."/>
            <person name="Bonito G."/>
            <person name="Buee M."/>
            <person name="Carver A."/>
            <person name="Chen C."/>
            <person name="Cichocki N."/>
            <person name="Clum A."/>
            <person name="Culley D."/>
            <person name="Crous P.W."/>
            <person name="Fauchery L."/>
            <person name="Girlanda M."/>
            <person name="Hayes R."/>
            <person name="Keri Z."/>
            <person name="LaButti K."/>
            <person name="Lipzen A."/>
            <person name="Lombard V."/>
            <person name="Magnuson J."/>
            <person name="Maillard F."/>
            <person name="Morin E."/>
            <person name="Murat C."/>
            <person name="Nolan M."/>
            <person name="Ohm R."/>
            <person name="Pangilinan J."/>
            <person name="Pereira M."/>
            <person name="Perotto S."/>
            <person name="Peter M."/>
            <person name="Riley R."/>
            <person name="Sitrit Y."/>
            <person name="Stielow B."/>
            <person name="Szollosi G."/>
            <person name="Zifcakova L."/>
            <person name="Stursova M."/>
            <person name="Spatafora J.W."/>
            <person name="Tedersoo L."/>
            <person name="Vaario L.-M."/>
            <person name="Yamada A."/>
            <person name="Yan M."/>
            <person name="Wang P."/>
            <person name="Xu J."/>
            <person name="Bruns T."/>
            <person name="Baldrian P."/>
            <person name="Vilgalys R."/>
            <person name="Henrissat B."/>
            <person name="Grigoriev I.V."/>
            <person name="Hibbett D."/>
            <person name="Nagy L.G."/>
            <person name="Martin F.M."/>
        </authorList>
    </citation>
    <scope>NUCLEOTIDE SEQUENCE</scope>
    <source>
        <strain evidence="1">BED1</strain>
    </source>
</reference>
<dbReference type="EMBL" id="WHUW01000042">
    <property type="protein sequence ID" value="KAF8432224.1"/>
    <property type="molecule type" value="Genomic_DNA"/>
</dbReference>
<reference evidence="1" key="2">
    <citation type="journal article" date="2020" name="Nat. Commun.">
        <title>Large-scale genome sequencing of mycorrhizal fungi provides insights into the early evolution of symbiotic traits.</title>
        <authorList>
            <person name="Miyauchi S."/>
            <person name="Kiss E."/>
            <person name="Kuo A."/>
            <person name="Drula E."/>
            <person name="Kohler A."/>
            <person name="Sanchez-Garcia M."/>
            <person name="Morin E."/>
            <person name="Andreopoulos B."/>
            <person name="Barry K.W."/>
            <person name="Bonito G."/>
            <person name="Buee M."/>
            <person name="Carver A."/>
            <person name="Chen C."/>
            <person name="Cichocki N."/>
            <person name="Clum A."/>
            <person name="Culley D."/>
            <person name="Crous P.W."/>
            <person name="Fauchery L."/>
            <person name="Girlanda M."/>
            <person name="Hayes R.D."/>
            <person name="Keri Z."/>
            <person name="LaButti K."/>
            <person name="Lipzen A."/>
            <person name="Lombard V."/>
            <person name="Magnuson J."/>
            <person name="Maillard F."/>
            <person name="Murat C."/>
            <person name="Nolan M."/>
            <person name="Ohm R.A."/>
            <person name="Pangilinan J."/>
            <person name="Pereira M.F."/>
            <person name="Perotto S."/>
            <person name="Peter M."/>
            <person name="Pfister S."/>
            <person name="Riley R."/>
            <person name="Sitrit Y."/>
            <person name="Stielow J.B."/>
            <person name="Szollosi G."/>
            <person name="Zifcakova L."/>
            <person name="Stursova M."/>
            <person name="Spatafora J.W."/>
            <person name="Tedersoo L."/>
            <person name="Vaario L.M."/>
            <person name="Yamada A."/>
            <person name="Yan M."/>
            <person name="Wang P."/>
            <person name="Xu J."/>
            <person name="Bruns T."/>
            <person name="Baldrian P."/>
            <person name="Vilgalys R."/>
            <person name="Dunand C."/>
            <person name="Henrissat B."/>
            <person name="Grigoriev I.V."/>
            <person name="Hibbett D."/>
            <person name="Nagy L.G."/>
            <person name="Martin F.M."/>
        </authorList>
    </citation>
    <scope>NUCLEOTIDE SEQUENCE</scope>
    <source>
        <strain evidence="1">BED1</strain>
    </source>
</reference>